<dbReference type="SMART" id="SM00382">
    <property type="entry name" value="AAA"/>
    <property type="match status" value="1"/>
</dbReference>
<proteinExistence type="predicted"/>
<organism evidence="2 3">
    <name type="scientific">Mycolicibacterium phlei DSM 43239 = CCUG 21000</name>
    <dbReference type="NCBI Taxonomy" id="1226750"/>
    <lineage>
        <taxon>Bacteria</taxon>
        <taxon>Bacillati</taxon>
        <taxon>Actinomycetota</taxon>
        <taxon>Actinomycetes</taxon>
        <taxon>Mycobacteriales</taxon>
        <taxon>Mycobacteriaceae</taxon>
        <taxon>Mycolicibacterium</taxon>
    </lineage>
</organism>
<feature type="domain" description="HTH luxR-type" evidence="1">
    <location>
        <begin position="800"/>
        <end position="865"/>
    </location>
</feature>
<dbReference type="PROSITE" id="PS50043">
    <property type="entry name" value="HTH_LUXR_2"/>
    <property type="match status" value="1"/>
</dbReference>
<reference evidence="2 3" key="1">
    <citation type="submission" date="2012-10" db="EMBL/GenBank/DDBJ databases">
        <title>The draft sequence of the Mycobacterium pheli genome.</title>
        <authorList>
            <person name="Pettersson B.M.F."/>
            <person name="Das S."/>
            <person name="Dasgupta S."/>
            <person name="Bhattacharya A."/>
            <person name="Kirsebom L.A."/>
        </authorList>
    </citation>
    <scope>NUCLEOTIDE SEQUENCE [LARGE SCALE GENOMIC DNA]</scope>
    <source>
        <strain evidence="2 3">CCUG 21000</strain>
    </source>
</reference>
<dbReference type="EMBL" id="ANBP01000006">
    <property type="protein sequence ID" value="KAB7757771.1"/>
    <property type="molecule type" value="Genomic_DNA"/>
</dbReference>
<dbReference type="Proteomes" id="UP000325690">
    <property type="component" value="Unassembled WGS sequence"/>
</dbReference>
<name>A0A5N5V7B7_MYCPH</name>
<evidence type="ECO:0000313" key="3">
    <source>
        <dbReference type="Proteomes" id="UP000325690"/>
    </source>
</evidence>
<dbReference type="GO" id="GO:0006355">
    <property type="term" value="P:regulation of DNA-templated transcription"/>
    <property type="evidence" value="ECO:0007669"/>
    <property type="project" value="InterPro"/>
</dbReference>
<accession>A0A5N5V7B7</accession>
<dbReference type="SUPFAM" id="SSF46894">
    <property type="entry name" value="C-terminal effector domain of the bipartite response regulators"/>
    <property type="match status" value="1"/>
</dbReference>
<dbReference type="Gene3D" id="1.10.10.10">
    <property type="entry name" value="Winged helix-like DNA-binding domain superfamily/Winged helix DNA-binding domain"/>
    <property type="match status" value="1"/>
</dbReference>
<dbReference type="Gene3D" id="3.40.50.300">
    <property type="entry name" value="P-loop containing nucleotide triphosphate hydrolases"/>
    <property type="match status" value="1"/>
</dbReference>
<dbReference type="GeneID" id="74301552"/>
<dbReference type="PRINTS" id="PR00038">
    <property type="entry name" value="HTHLUXR"/>
</dbReference>
<dbReference type="SUPFAM" id="SSF52540">
    <property type="entry name" value="P-loop containing nucleoside triphosphate hydrolases"/>
    <property type="match status" value="1"/>
</dbReference>
<dbReference type="RefSeq" id="WP_061492388.1">
    <property type="nucleotide sequence ID" value="NZ_ANBO01000042.1"/>
</dbReference>
<comment type="caution">
    <text evidence="2">The sequence shown here is derived from an EMBL/GenBank/DDBJ whole genome shotgun (WGS) entry which is preliminary data.</text>
</comment>
<dbReference type="InterPro" id="IPR027417">
    <property type="entry name" value="P-loop_NTPase"/>
</dbReference>
<evidence type="ECO:0000313" key="2">
    <source>
        <dbReference type="EMBL" id="KAB7757771.1"/>
    </source>
</evidence>
<dbReference type="Pfam" id="PF00196">
    <property type="entry name" value="GerE"/>
    <property type="match status" value="1"/>
</dbReference>
<dbReference type="InterPro" id="IPR016032">
    <property type="entry name" value="Sig_transdc_resp-reg_C-effctor"/>
</dbReference>
<dbReference type="GO" id="GO:0003677">
    <property type="term" value="F:DNA binding"/>
    <property type="evidence" value="ECO:0007669"/>
    <property type="project" value="InterPro"/>
</dbReference>
<dbReference type="InterPro" id="IPR003593">
    <property type="entry name" value="AAA+_ATPase"/>
</dbReference>
<dbReference type="AlphaFoldDB" id="A0A5N5V7B7"/>
<protein>
    <submittedName>
        <fullName evidence="2">LuxR family transcriptional regulator</fullName>
    </submittedName>
</protein>
<gene>
    <name evidence="2" type="ORF">MPHL21000_06700</name>
</gene>
<keyword evidence="3" id="KW-1185">Reference proteome</keyword>
<evidence type="ECO:0000259" key="1">
    <source>
        <dbReference type="PROSITE" id="PS50043"/>
    </source>
</evidence>
<sequence>MTGRWPLTGRGEELRLISEALADDEHQGIVLTGLAGVGKTRLARAAADTAARDGWVVRRIAGTATGRPVTLGAFARWVDDASTTPLALARRVFARLADDADADRLLLFVDDAYLLDDMSALLVHQLALQGLARVIATSRTGEPAPAAVTALWKDGLLRRLELQPLSRDESTGLLQTVLDAPVSADCAARMWKLTRGNVLFMHHLVEEALEKHRLSLVDGEWRWDGAALTSPTLVELVEQQIGAVPVDVRDVVDIVAVAEPVDRELLVALTDPVAVERAEQRDLIAADATGDTIYVGHPLYAEVRLAQCGGLRLKRLRGQVASAMAAAQTVDPLRLGLLWLESDLAPDMTLMSTAAGIAAHRLDLDTAERLARAALDAQPAPLTTLQLAYILYLQEKGAAAEELLDTLEGEEFVAPGFVDGVILRAANLLWPLRNPDAARSVLAEALALGDETRNPSLRVFLAILRATAAEPAEALALMEQVDFSALDAYGRVMGCSAAAVALGDSGRVAAACERAAAGYRVMAESPTDSFQASGLAEFHAFALAAAGCLDDAVEVVDRYHREAADMPPLNRSMAVGALGITALATGDLLAAVQHLGVALSGFGGYGELSGLIYRFRIAHAEALARSGDVDGATAALAAAHACRHPAYRYVEPELLRAQAWLHAAHGHLTEARECACAAADFAREHGQWAREVVSLQTAVQLGEAGAAGRLAELAARVEGPRAPLAARYARAVAADDAAELDAVSADFEAIGDALAAADAAAQASVSHRLAGRRGSALTASARAHRIARACGGAVSPALDAAKVPLPFTRREHEVAKLVSDGLSNKEIAAATSLSVRTVEGHIYQASAKAGVTSRAELAELVRQFDA</sequence>
<dbReference type="SMART" id="SM00421">
    <property type="entry name" value="HTH_LUXR"/>
    <property type="match status" value="1"/>
</dbReference>
<dbReference type="CDD" id="cd06170">
    <property type="entry name" value="LuxR_C_like"/>
    <property type="match status" value="1"/>
</dbReference>
<dbReference type="InterPro" id="IPR036388">
    <property type="entry name" value="WH-like_DNA-bd_sf"/>
</dbReference>
<dbReference type="InterPro" id="IPR000792">
    <property type="entry name" value="Tscrpt_reg_LuxR_C"/>
</dbReference>